<dbReference type="Pfam" id="PF11961">
    <property type="entry name" value="DUF3475"/>
    <property type="match status" value="1"/>
</dbReference>
<dbReference type="Proteomes" id="UP000289738">
    <property type="component" value="Chromosome A07"/>
</dbReference>
<evidence type="ECO:0000313" key="5">
    <source>
        <dbReference type="Proteomes" id="UP000289738"/>
    </source>
</evidence>
<dbReference type="EMBL" id="SDMP01000007">
    <property type="protein sequence ID" value="RYR48650.1"/>
    <property type="molecule type" value="Genomic_DNA"/>
</dbReference>
<proteinExistence type="predicted"/>
<dbReference type="STRING" id="3818.A0A445CCI0"/>
<dbReference type="GO" id="GO:0045927">
    <property type="term" value="P:positive regulation of growth"/>
    <property type="evidence" value="ECO:0007669"/>
    <property type="project" value="InterPro"/>
</dbReference>
<evidence type="ECO:0000259" key="2">
    <source>
        <dbReference type="Pfam" id="PF05003"/>
    </source>
</evidence>
<dbReference type="InterPro" id="IPR021864">
    <property type="entry name" value="DUF3475"/>
</dbReference>
<evidence type="ECO:0000259" key="3">
    <source>
        <dbReference type="Pfam" id="PF11961"/>
    </source>
</evidence>
<accession>A0A445CCI0</accession>
<sequence length="647" mass="72765">MGAVCSAGMAEGNAELRGKNTLGFSGKLKKEDSFINKKSETFSDSRSNSRGKKQKKQVADFSGELKSSSPAPKGAKQFIHRGSFLGRASEKAVDVLDSLGSGMPKLNTNSGFASGMASRGKRISILAFEVANTITKGSILFQSLSEENIQFLKKEILQSKGVQQLVSTDMTELINLAAADKRFSAFKDQCCLQSFEVLFILFISCFGAIYRDELCGFSREVARFGNMCKDPQWHNLDRYFSRLDLDHALGDMQSKVEAEKTMQEITSLAQQTSELYHELNAYDRFEQDYQQKIKEMESLNLPLKGEGITFFQSELKHQRKIVRSLKKKSLWSRNMEEIVEKLVDIVTYMHQTIHEFLGNNGTAAADNYSKGSQRLGEAGLALHYANIINQINMIASRPTALPPNTRDTLYHGLPNNIKSSLPSRLQSIDVTKELPITQIKAEMDKTLQCLLPFATNTIKAHQGFGWIGEWANTSGNDFGESTPAESSKLMRIQTLYYADKHKIDNYIVELLAWLHHLISFVRSRQNTLKQMPMRSPPKGRFQPKMLEFLSPDGSGNKTLGREVSEEDRRLLEEVITRRSRPGISKSMDFDAPKKRESRRDRYMAKSASSSPVKEFLGTGMGTRLGSEQQNYNVLDIMDGLGYRDLSF</sequence>
<feature type="domain" description="DUF3475" evidence="3">
    <location>
        <begin position="125"/>
        <end position="181"/>
    </location>
</feature>
<dbReference type="AlphaFoldDB" id="A0A445CCI0"/>
<dbReference type="InterPro" id="IPR045021">
    <property type="entry name" value="PSI1/2/3"/>
</dbReference>
<evidence type="ECO:0000256" key="1">
    <source>
        <dbReference type="SAM" id="MobiDB-lite"/>
    </source>
</evidence>
<dbReference type="InterPro" id="IPR007700">
    <property type="entry name" value="DUF668"/>
</dbReference>
<reference evidence="4 5" key="1">
    <citation type="submission" date="2019-01" db="EMBL/GenBank/DDBJ databases">
        <title>Sequencing of cultivated peanut Arachis hypogaea provides insights into genome evolution and oil improvement.</title>
        <authorList>
            <person name="Chen X."/>
        </authorList>
    </citation>
    <scope>NUCLEOTIDE SEQUENCE [LARGE SCALE GENOMIC DNA]</scope>
    <source>
        <strain evidence="5">cv. Fuhuasheng</strain>
        <tissue evidence="4">Leaves</tissue>
    </source>
</reference>
<name>A0A445CCI0_ARAHY</name>
<organism evidence="4 5">
    <name type="scientific">Arachis hypogaea</name>
    <name type="common">Peanut</name>
    <dbReference type="NCBI Taxonomy" id="3818"/>
    <lineage>
        <taxon>Eukaryota</taxon>
        <taxon>Viridiplantae</taxon>
        <taxon>Streptophyta</taxon>
        <taxon>Embryophyta</taxon>
        <taxon>Tracheophyta</taxon>
        <taxon>Spermatophyta</taxon>
        <taxon>Magnoliopsida</taxon>
        <taxon>eudicotyledons</taxon>
        <taxon>Gunneridae</taxon>
        <taxon>Pentapetalae</taxon>
        <taxon>rosids</taxon>
        <taxon>fabids</taxon>
        <taxon>Fabales</taxon>
        <taxon>Fabaceae</taxon>
        <taxon>Papilionoideae</taxon>
        <taxon>50 kb inversion clade</taxon>
        <taxon>dalbergioids sensu lato</taxon>
        <taxon>Dalbergieae</taxon>
        <taxon>Pterocarpus clade</taxon>
        <taxon>Arachis</taxon>
    </lineage>
</organism>
<feature type="compositionally biased region" description="Basic and acidic residues" evidence="1">
    <location>
        <begin position="587"/>
        <end position="603"/>
    </location>
</feature>
<evidence type="ECO:0000313" key="4">
    <source>
        <dbReference type="EMBL" id="RYR48650.1"/>
    </source>
</evidence>
<gene>
    <name evidence="4" type="ORF">Ahy_A07g034702</name>
</gene>
<dbReference type="Pfam" id="PF05003">
    <property type="entry name" value="DUF668"/>
    <property type="match status" value="1"/>
</dbReference>
<protein>
    <recommendedName>
        <fullName evidence="6">DUF668 domain-containing protein</fullName>
    </recommendedName>
</protein>
<feature type="region of interest" description="Disordered" evidence="1">
    <location>
        <begin position="582"/>
        <end position="613"/>
    </location>
</feature>
<feature type="compositionally biased region" description="Basic and acidic residues" evidence="1">
    <location>
        <begin position="28"/>
        <end position="43"/>
    </location>
</feature>
<dbReference type="PANTHER" id="PTHR31730:SF18">
    <property type="entry name" value="PROTEIN PSK SIMULATOR 2"/>
    <property type="match status" value="1"/>
</dbReference>
<keyword evidence="5" id="KW-1185">Reference proteome</keyword>
<feature type="domain" description="DUF668" evidence="2">
    <location>
        <begin position="374"/>
        <end position="459"/>
    </location>
</feature>
<dbReference type="PANTHER" id="PTHR31730">
    <property type="entry name" value="OS01G0873900 PROTEIN"/>
    <property type="match status" value="1"/>
</dbReference>
<evidence type="ECO:0008006" key="6">
    <source>
        <dbReference type="Google" id="ProtNLM"/>
    </source>
</evidence>
<comment type="caution">
    <text evidence="4">The sequence shown here is derived from an EMBL/GenBank/DDBJ whole genome shotgun (WGS) entry which is preliminary data.</text>
</comment>
<feature type="region of interest" description="Disordered" evidence="1">
    <location>
        <begin position="1"/>
        <end position="76"/>
    </location>
</feature>